<keyword evidence="2" id="KW-0802">TPR repeat</keyword>
<dbReference type="Proteomes" id="UP000232688">
    <property type="component" value="Unassembled WGS sequence"/>
</dbReference>
<dbReference type="EMBL" id="LLXH01000388">
    <property type="protein sequence ID" value="PKC67482.1"/>
    <property type="molecule type" value="Genomic_DNA"/>
</dbReference>
<dbReference type="VEuPathDB" id="FungiDB:FUN_024888"/>
<gene>
    <name evidence="3" type="ORF">RhiirA1_458340</name>
</gene>
<organism evidence="3 4">
    <name type="scientific">Rhizophagus irregularis</name>
    <dbReference type="NCBI Taxonomy" id="588596"/>
    <lineage>
        <taxon>Eukaryota</taxon>
        <taxon>Fungi</taxon>
        <taxon>Fungi incertae sedis</taxon>
        <taxon>Mucoromycota</taxon>
        <taxon>Glomeromycotina</taxon>
        <taxon>Glomeromycetes</taxon>
        <taxon>Glomerales</taxon>
        <taxon>Glomeraceae</taxon>
        <taxon>Rhizophagus</taxon>
    </lineage>
</organism>
<reference evidence="3 4" key="1">
    <citation type="submission" date="2017-10" db="EMBL/GenBank/DDBJ databases">
        <title>Extensive intraspecific genome diversity in a model arbuscular mycorrhizal fungus.</title>
        <authorList>
            <person name="Chen E.C.H."/>
            <person name="Morin E."/>
            <person name="Baudet D."/>
            <person name="Noel J."/>
            <person name="Ndikumana S."/>
            <person name="Charron P."/>
            <person name="St-Onge C."/>
            <person name="Giorgi J."/>
            <person name="Grigoriev I.V."/>
            <person name="Roux C."/>
            <person name="Martin F.M."/>
            <person name="Corradi N."/>
        </authorList>
    </citation>
    <scope>NUCLEOTIDE SEQUENCE [LARGE SCALE GENOMIC DNA]</scope>
    <source>
        <strain evidence="3 4">A1</strain>
    </source>
</reference>
<keyword evidence="1" id="KW-0677">Repeat</keyword>
<dbReference type="InterPro" id="IPR011990">
    <property type="entry name" value="TPR-like_helical_dom_sf"/>
</dbReference>
<sequence>MLGNIYSNKDFFHCDYYAAINYYDIALKNDPNNYLCLKNWEYFYEKQKDYLNVLMILDKLLNINEKDSLVLCYYGEILCNMIRYSKAILYFTKANIVDPENIHNLNRRAITYYIIQEYDKVLSDLDKIIQLDPLNNSAYYLKSLTYYTKNDINNAEISFKKLAALLNSDNRLSETQLIHLEYLLNNNSSKELNNILTKIDQIPMSDLLRFIRCKIHIELKEYYEAKIYFDTLLELADEKERLSHIHLLQKYSDFWSYLYEFYKISGHDFTELGIVNKFSEYIYKENKVYFISNLTNFNSELRQFQESDISSLLGLVLHSKNEKLRLDLPRLTIFYLNLICKINVKKILSEDFFIKFISRLPRSYVKICCVKTRYEIPIFPSYDSQLSIEINSIEMQIDYIRFGRNPHKITHIHNSLMGYLLPDYHQICPNVPKTFGDMYFSRKEMENLLDLKDILNK</sequence>
<dbReference type="PANTHER" id="PTHR44943">
    <property type="entry name" value="CELLULOSE SYNTHASE OPERON PROTEIN C"/>
    <property type="match status" value="1"/>
</dbReference>
<dbReference type="Gene3D" id="1.25.40.10">
    <property type="entry name" value="Tetratricopeptide repeat domain"/>
    <property type="match status" value="2"/>
</dbReference>
<evidence type="ECO:0000256" key="2">
    <source>
        <dbReference type="ARBA" id="ARBA00022803"/>
    </source>
</evidence>
<dbReference type="AlphaFoldDB" id="A0A2N0RW30"/>
<dbReference type="SUPFAM" id="SSF48452">
    <property type="entry name" value="TPR-like"/>
    <property type="match status" value="1"/>
</dbReference>
<dbReference type="PANTHER" id="PTHR44943:SF8">
    <property type="entry name" value="TPR REPEAT-CONTAINING PROTEIN MJ0263"/>
    <property type="match status" value="1"/>
</dbReference>
<reference evidence="3 4" key="2">
    <citation type="submission" date="2017-10" db="EMBL/GenBank/DDBJ databases">
        <title>Genome analyses suggest a sexual origin of heterokaryosis in a supposedly ancient asexual fungus.</title>
        <authorList>
            <person name="Corradi N."/>
            <person name="Sedzielewska K."/>
            <person name="Noel J."/>
            <person name="Charron P."/>
            <person name="Farinelli L."/>
            <person name="Marton T."/>
            <person name="Kruger M."/>
            <person name="Pelin A."/>
            <person name="Brachmann A."/>
            <person name="Corradi N."/>
        </authorList>
    </citation>
    <scope>NUCLEOTIDE SEQUENCE [LARGE SCALE GENOMIC DNA]</scope>
    <source>
        <strain evidence="3 4">A1</strain>
    </source>
</reference>
<name>A0A2N0RW30_9GLOM</name>
<dbReference type="VEuPathDB" id="FungiDB:RhiirA1_458340"/>
<evidence type="ECO:0000313" key="4">
    <source>
        <dbReference type="Proteomes" id="UP000232688"/>
    </source>
</evidence>
<dbReference type="VEuPathDB" id="FungiDB:RhiirFUN_024250"/>
<proteinExistence type="predicted"/>
<protein>
    <submittedName>
        <fullName evidence="3">TPR-like protein</fullName>
    </submittedName>
</protein>
<evidence type="ECO:0000313" key="3">
    <source>
        <dbReference type="EMBL" id="PKC67482.1"/>
    </source>
</evidence>
<accession>A0A2N0RW30</accession>
<dbReference type="InterPro" id="IPR051685">
    <property type="entry name" value="Ycf3/AcsC/BcsC/TPR_MFPF"/>
</dbReference>
<comment type="caution">
    <text evidence="3">The sequence shown here is derived from an EMBL/GenBank/DDBJ whole genome shotgun (WGS) entry which is preliminary data.</text>
</comment>
<evidence type="ECO:0000256" key="1">
    <source>
        <dbReference type="ARBA" id="ARBA00022737"/>
    </source>
</evidence>